<reference evidence="3 4" key="1">
    <citation type="submission" date="2023-05" db="EMBL/GenBank/DDBJ databases">
        <title>Draft genome of Paenibacillus sp. CCS26.</title>
        <authorList>
            <person name="Akita H."/>
            <person name="Shinto Y."/>
            <person name="Kimura Z."/>
        </authorList>
    </citation>
    <scope>NUCLEOTIDE SEQUENCE [LARGE SCALE GENOMIC DNA]</scope>
    <source>
        <strain evidence="3 4">CCS26</strain>
    </source>
</reference>
<organism evidence="3 4">
    <name type="scientific">Paenibacillus glycanilyticus</name>
    <dbReference type="NCBI Taxonomy" id="126569"/>
    <lineage>
        <taxon>Bacteria</taxon>
        <taxon>Bacillati</taxon>
        <taxon>Bacillota</taxon>
        <taxon>Bacilli</taxon>
        <taxon>Bacillales</taxon>
        <taxon>Paenibacillaceae</taxon>
        <taxon>Paenibacillus</taxon>
    </lineage>
</organism>
<sequence>MSKRVWSALVIGGMLTLSACNADNGNKMNEKPASEMNDSMQSNAPMNDDETMNDEKMMNDSMQSVAPMNDDKMMDDGMKEDTK</sequence>
<evidence type="ECO:0000256" key="2">
    <source>
        <dbReference type="SAM" id="SignalP"/>
    </source>
</evidence>
<feature type="signal peptide" evidence="2">
    <location>
        <begin position="1"/>
        <end position="22"/>
    </location>
</feature>
<protein>
    <recommendedName>
        <fullName evidence="5">Pentapeptide MXKDX repeat protein</fullName>
    </recommendedName>
</protein>
<evidence type="ECO:0000313" key="3">
    <source>
        <dbReference type="EMBL" id="GMK46775.1"/>
    </source>
</evidence>
<dbReference type="EMBL" id="BTCL01000015">
    <property type="protein sequence ID" value="GMK46775.1"/>
    <property type="molecule type" value="Genomic_DNA"/>
</dbReference>
<name>A0ABQ6NNV4_9BACL</name>
<keyword evidence="2" id="KW-0732">Signal</keyword>
<dbReference type="RefSeq" id="WP_317980948.1">
    <property type="nucleotide sequence ID" value="NZ_BTCL01000015.1"/>
</dbReference>
<evidence type="ECO:0000256" key="1">
    <source>
        <dbReference type="SAM" id="MobiDB-lite"/>
    </source>
</evidence>
<feature type="region of interest" description="Disordered" evidence="1">
    <location>
        <begin position="64"/>
        <end position="83"/>
    </location>
</feature>
<evidence type="ECO:0000313" key="4">
    <source>
        <dbReference type="Proteomes" id="UP001285921"/>
    </source>
</evidence>
<feature type="compositionally biased region" description="Basic and acidic residues" evidence="1">
    <location>
        <begin position="69"/>
        <end position="83"/>
    </location>
</feature>
<feature type="region of interest" description="Disordered" evidence="1">
    <location>
        <begin position="19"/>
        <end position="54"/>
    </location>
</feature>
<evidence type="ECO:0008006" key="5">
    <source>
        <dbReference type="Google" id="ProtNLM"/>
    </source>
</evidence>
<proteinExistence type="predicted"/>
<feature type="chain" id="PRO_5047362911" description="Pentapeptide MXKDX repeat protein" evidence="2">
    <location>
        <begin position="23"/>
        <end position="83"/>
    </location>
</feature>
<dbReference type="Proteomes" id="UP001285921">
    <property type="component" value="Unassembled WGS sequence"/>
</dbReference>
<accession>A0ABQ6NNV4</accession>
<comment type="caution">
    <text evidence="3">The sequence shown here is derived from an EMBL/GenBank/DDBJ whole genome shotgun (WGS) entry which is preliminary data.</text>
</comment>
<gene>
    <name evidence="3" type="ORF">PghCCS26_39040</name>
</gene>
<feature type="compositionally biased region" description="Polar residues" evidence="1">
    <location>
        <begin position="36"/>
        <end position="45"/>
    </location>
</feature>
<keyword evidence="4" id="KW-1185">Reference proteome</keyword>
<dbReference type="PROSITE" id="PS51257">
    <property type="entry name" value="PROKAR_LIPOPROTEIN"/>
    <property type="match status" value="1"/>
</dbReference>